<accession>A0ABW1R793</accession>
<evidence type="ECO:0000313" key="8">
    <source>
        <dbReference type="Proteomes" id="UP001596253"/>
    </source>
</evidence>
<keyword evidence="4 7" id="KW-0418">Kinase</keyword>
<evidence type="ECO:0000259" key="6">
    <source>
        <dbReference type="Pfam" id="PF08543"/>
    </source>
</evidence>
<dbReference type="PANTHER" id="PTHR10534">
    <property type="entry name" value="PYRIDOXAL KINASE"/>
    <property type="match status" value="1"/>
</dbReference>
<dbReference type="Pfam" id="PF08543">
    <property type="entry name" value="Phos_pyr_kin"/>
    <property type="match status" value="1"/>
</dbReference>
<reference evidence="8" key="1">
    <citation type="journal article" date="2019" name="Int. J. Syst. Evol. Microbiol.">
        <title>The Global Catalogue of Microorganisms (GCM) 10K type strain sequencing project: providing services to taxonomists for standard genome sequencing and annotation.</title>
        <authorList>
            <consortium name="The Broad Institute Genomics Platform"/>
            <consortium name="The Broad Institute Genome Sequencing Center for Infectious Disease"/>
            <person name="Wu L."/>
            <person name="Ma J."/>
        </authorList>
    </citation>
    <scope>NUCLEOTIDE SEQUENCE [LARGE SCALE GENOMIC DNA]</scope>
    <source>
        <strain evidence="8">CCM 8932</strain>
    </source>
</reference>
<evidence type="ECO:0000313" key="7">
    <source>
        <dbReference type="EMBL" id="MFC6164245.1"/>
    </source>
</evidence>
<dbReference type="RefSeq" id="WP_137641265.1">
    <property type="nucleotide sequence ID" value="NZ_BJDK01000047.1"/>
</dbReference>
<evidence type="ECO:0000256" key="1">
    <source>
        <dbReference type="ARBA" id="ARBA00012104"/>
    </source>
</evidence>
<dbReference type="PANTHER" id="PTHR10534:SF2">
    <property type="entry name" value="PYRIDOXAL KINASE"/>
    <property type="match status" value="1"/>
</dbReference>
<sequence length="273" mass="29227">MSAMLVAEDLSAVGGISLSAAVPVLTAMDYQVAALPTSLLSTHTSGYGTPAIVDLSVWLPQVFKHWTTAQLDFQQALIGYVGSVALCQLLTDYLTKQSLELLVVDPVLGDLGRLYDGFDAAYVAAMRQLIKPADVILPNVTEACLLTGTPYQSQPELMTLLQQLQQQLKPGAQAIITDVTQDDQIGCAWLANGQVQFSGQRRLPGHYNGTGDTLAAVLVGLLGRGYPLERSIRLANQMLNQAVAATLAQHRTSERQGIALSGLLREILALDQA</sequence>
<dbReference type="Gene3D" id="3.40.1190.20">
    <property type="match status" value="1"/>
</dbReference>
<dbReference type="InterPro" id="IPR029056">
    <property type="entry name" value="Ribokinase-like"/>
</dbReference>
<keyword evidence="8" id="KW-1185">Reference proteome</keyword>
<evidence type="ECO:0000256" key="3">
    <source>
        <dbReference type="ARBA" id="ARBA00022741"/>
    </source>
</evidence>
<feature type="domain" description="Pyridoxamine kinase/Phosphomethylpyrimidine kinase" evidence="6">
    <location>
        <begin position="69"/>
        <end position="248"/>
    </location>
</feature>
<keyword evidence="2" id="KW-0808">Transferase</keyword>
<name>A0ABW1R793_9LACO</name>
<protein>
    <recommendedName>
        <fullName evidence="1">pyridoxal kinase</fullName>
        <ecNumber evidence="1">2.7.1.35</ecNumber>
    </recommendedName>
</protein>
<organism evidence="7 8">
    <name type="scientific">Lactiplantibacillus dongliensis</name>
    <dbReference type="NCBI Taxonomy" id="2559919"/>
    <lineage>
        <taxon>Bacteria</taxon>
        <taxon>Bacillati</taxon>
        <taxon>Bacillota</taxon>
        <taxon>Bacilli</taxon>
        <taxon>Lactobacillales</taxon>
        <taxon>Lactobacillaceae</taxon>
        <taxon>Lactiplantibacillus</taxon>
    </lineage>
</organism>
<comment type="caution">
    <text evidence="7">The sequence shown here is derived from an EMBL/GenBank/DDBJ whole genome shotgun (WGS) entry which is preliminary data.</text>
</comment>
<dbReference type="EC" id="2.7.1.35" evidence="1"/>
<dbReference type="GO" id="GO:0016301">
    <property type="term" value="F:kinase activity"/>
    <property type="evidence" value="ECO:0007669"/>
    <property type="project" value="UniProtKB-KW"/>
</dbReference>
<keyword evidence="5" id="KW-0067">ATP-binding</keyword>
<evidence type="ECO:0000256" key="4">
    <source>
        <dbReference type="ARBA" id="ARBA00022777"/>
    </source>
</evidence>
<proteinExistence type="predicted"/>
<keyword evidence="3" id="KW-0547">Nucleotide-binding</keyword>
<dbReference type="SUPFAM" id="SSF53613">
    <property type="entry name" value="Ribokinase-like"/>
    <property type="match status" value="1"/>
</dbReference>
<dbReference type="EMBL" id="JBHSSD010000028">
    <property type="protein sequence ID" value="MFC6164245.1"/>
    <property type="molecule type" value="Genomic_DNA"/>
</dbReference>
<dbReference type="Proteomes" id="UP001596253">
    <property type="component" value="Unassembled WGS sequence"/>
</dbReference>
<gene>
    <name evidence="7" type="ORF">ACFP3T_06120</name>
</gene>
<evidence type="ECO:0000256" key="5">
    <source>
        <dbReference type="ARBA" id="ARBA00022840"/>
    </source>
</evidence>
<dbReference type="InterPro" id="IPR004625">
    <property type="entry name" value="PyrdxlKinase"/>
</dbReference>
<dbReference type="InterPro" id="IPR013749">
    <property type="entry name" value="PM/HMP-P_kinase-1"/>
</dbReference>
<evidence type="ECO:0000256" key="2">
    <source>
        <dbReference type="ARBA" id="ARBA00022679"/>
    </source>
</evidence>